<feature type="domain" description="Ig-like" evidence="4">
    <location>
        <begin position="14"/>
        <end position="56"/>
    </location>
</feature>
<accession>A0A7J7FA04</accession>
<comment type="caution">
    <text evidence="5">The sequence shown here is derived from an EMBL/GenBank/DDBJ whole genome shotgun (WGS) entry which is preliminary data.</text>
</comment>
<dbReference type="InterPro" id="IPR013783">
    <property type="entry name" value="Ig-like_fold"/>
</dbReference>
<protein>
    <recommendedName>
        <fullName evidence="4">Ig-like domain-containing protein</fullName>
    </recommendedName>
</protein>
<name>A0A7J7FA04_DICBM</name>
<organism evidence="5 6">
    <name type="scientific">Diceros bicornis minor</name>
    <name type="common">South-central black rhinoceros</name>
    <dbReference type="NCBI Taxonomy" id="77932"/>
    <lineage>
        <taxon>Eukaryota</taxon>
        <taxon>Metazoa</taxon>
        <taxon>Chordata</taxon>
        <taxon>Craniata</taxon>
        <taxon>Vertebrata</taxon>
        <taxon>Euteleostomi</taxon>
        <taxon>Mammalia</taxon>
        <taxon>Eutheria</taxon>
        <taxon>Laurasiatheria</taxon>
        <taxon>Perissodactyla</taxon>
        <taxon>Rhinocerotidae</taxon>
        <taxon>Diceros</taxon>
    </lineage>
</organism>
<keyword evidence="1" id="KW-1015">Disulfide bond</keyword>
<sequence length="310" mass="34274">MAMGPTSWKDRTKPSPPVLSGPTARATPEQTVSFTCESHGFSSRNITLKWLKNGNELSASQTNSEHLPCIVAVPPTLEISQHPTAGNQMNVVTCEANKFYPQHLKLTWLENGNVSRTETASTLIESKDGTFIQMNWLLVNSSAHREDVELTCQVEHDGQPVVTKQHTVEASAHQKEQDTGGTPEVYKYKVELEVSSPPLNPTIQESPLVTSEGSRVRFPGVFTPEDHSKGHVLSNMPYVVVLICWVNPGTPSVSKKRNVLAQIQFSEINRKISSDTGTGIKVGRMAFEAHPKHETPFTRLTRVLSWQQVA</sequence>
<keyword evidence="2" id="KW-0325">Glycoprotein</keyword>
<dbReference type="InterPro" id="IPR003597">
    <property type="entry name" value="Ig_C1-set"/>
</dbReference>
<gene>
    <name evidence="5" type="ORF">HPG69_008522</name>
</gene>
<evidence type="ECO:0000256" key="1">
    <source>
        <dbReference type="ARBA" id="ARBA00023157"/>
    </source>
</evidence>
<dbReference type="InterPro" id="IPR007110">
    <property type="entry name" value="Ig-like_dom"/>
</dbReference>
<dbReference type="Gene3D" id="2.60.40.10">
    <property type="entry name" value="Immunoglobulins"/>
    <property type="match status" value="2"/>
</dbReference>
<dbReference type="PROSITE" id="PS50835">
    <property type="entry name" value="IG_LIKE"/>
    <property type="match status" value="2"/>
</dbReference>
<dbReference type="InterPro" id="IPR036179">
    <property type="entry name" value="Ig-like_dom_sf"/>
</dbReference>
<evidence type="ECO:0000313" key="5">
    <source>
        <dbReference type="EMBL" id="KAF5924850.1"/>
    </source>
</evidence>
<proteinExistence type="predicted"/>
<dbReference type="SUPFAM" id="SSF48726">
    <property type="entry name" value="Immunoglobulin"/>
    <property type="match status" value="2"/>
</dbReference>
<feature type="domain" description="Ig-like" evidence="4">
    <location>
        <begin position="68"/>
        <end position="169"/>
    </location>
</feature>
<feature type="region of interest" description="Disordered" evidence="3">
    <location>
        <begin position="1"/>
        <end position="30"/>
    </location>
</feature>
<dbReference type="Proteomes" id="UP000551758">
    <property type="component" value="Unassembled WGS sequence"/>
</dbReference>
<dbReference type="EMBL" id="JACDTQ010000823">
    <property type="protein sequence ID" value="KAF5924850.1"/>
    <property type="molecule type" value="Genomic_DNA"/>
</dbReference>
<dbReference type="CDD" id="cd16085">
    <property type="entry name" value="IgC1_SIRP_domain_3"/>
    <property type="match status" value="1"/>
</dbReference>
<dbReference type="FunFam" id="2.60.40.10:FF:000454">
    <property type="entry name" value="Tyrosine-protein phosphatase non-receptor type substrate 1"/>
    <property type="match status" value="1"/>
</dbReference>
<evidence type="ECO:0000313" key="6">
    <source>
        <dbReference type="Proteomes" id="UP000551758"/>
    </source>
</evidence>
<evidence type="ECO:0000256" key="2">
    <source>
        <dbReference type="ARBA" id="ARBA00023180"/>
    </source>
</evidence>
<dbReference type="PANTHER" id="PTHR19971">
    <property type="entry name" value="SIGNAL-REGULATORY PROTEIN BETA"/>
    <property type="match status" value="1"/>
</dbReference>
<evidence type="ECO:0000256" key="3">
    <source>
        <dbReference type="SAM" id="MobiDB-lite"/>
    </source>
</evidence>
<dbReference type="SMART" id="SM00407">
    <property type="entry name" value="IGc1"/>
    <property type="match status" value="1"/>
</dbReference>
<keyword evidence="6" id="KW-1185">Reference proteome</keyword>
<dbReference type="InterPro" id="IPR051755">
    <property type="entry name" value="Ig-like_CS_Receptor"/>
</dbReference>
<evidence type="ECO:0000259" key="4">
    <source>
        <dbReference type="PROSITE" id="PS50835"/>
    </source>
</evidence>
<reference evidence="5 6" key="1">
    <citation type="journal article" date="2020" name="Mol. Biol. Evol.">
        <title>Interspecific Gene Flow and the Evolution of Specialization in Black and White Rhinoceros.</title>
        <authorList>
            <person name="Moodley Y."/>
            <person name="Westbury M.V."/>
            <person name="Russo I.M."/>
            <person name="Gopalakrishnan S."/>
            <person name="Rakotoarivelo A."/>
            <person name="Olsen R.A."/>
            <person name="Prost S."/>
            <person name="Tunstall T."/>
            <person name="Ryder O.A."/>
            <person name="Dalen L."/>
            <person name="Bruford M.W."/>
        </authorList>
    </citation>
    <scope>NUCLEOTIDE SEQUENCE [LARGE SCALE GENOMIC DNA]</scope>
    <source>
        <strain evidence="5">SBR-YM</strain>
        <tissue evidence="5">Skin</tissue>
    </source>
</reference>
<dbReference type="AlphaFoldDB" id="A0A7J7FA04"/>
<dbReference type="Pfam" id="PF07654">
    <property type="entry name" value="C1-set"/>
    <property type="match status" value="1"/>
</dbReference>